<dbReference type="InterPro" id="IPR051934">
    <property type="entry name" value="Phage_Tail_Fiber_Structural"/>
</dbReference>
<protein>
    <recommendedName>
        <fullName evidence="1">Phage tail collar domain-containing protein</fullName>
    </recommendedName>
</protein>
<evidence type="ECO:0000259" key="1">
    <source>
        <dbReference type="Pfam" id="PF07484"/>
    </source>
</evidence>
<dbReference type="PANTHER" id="PTHR35191">
    <property type="entry name" value="PROPHAGE SIDE TAIL FIBER PROTEIN HOMOLOG STFQ-RELATED"/>
    <property type="match status" value="1"/>
</dbReference>
<name>A0ABM9A9W1_9VIBR</name>
<dbReference type="InterPro" id="IPR037053">
    <property type="entry name" value="Phage_tail_collar_dom_sf"/>
</dbReference>
<dbReference type="SUPFAM" id="SSF88874">
    <property type="entry name" value="Receptor-binding domain of short tail fibre protein gp12"/>
    <property type="match status" value="1"/>
</dbReference>
<gene>
    <name evidence="2" type="ORF">VMF7928_04387</name>
</gene>
<dbReference type="PANTHER" id="PTHR35191:SF1">
    <property type="entry name" value="PROPHAGE SIDE TAIL FIBER PROTEIN HOMOLOG STFQ-RELATED"/>
    <property type="match status" value="1"/>
</dbReference>
<dbReference type="EMBL" id="CAKLDM010000004">
    <property type="protein sequence ID" value="CAH0543070.1"/>
    <property type="molecule type" value="Genomic_DNA"/>
</dbReference>
<proteinExistence type="predicted"/>
<evidence type="ECO:0000313" key="2">
    <source>
        <dbReference type="EMBL" id="CAH0543070.1"/>
    </source>
</evidence>
<organism evidence="2 3">
    <name type="scientific">Vibrio marisflavi CECT 7928</name>
    <dbReference type="NCBI Taxonomy" id="634439"/>
    <lineage>
        <taxon>Bacteria</taxon>
        <taxon>Pseudomonadati</taxon>
        <taxon>Pseudomonadota</taxon>
        <taxon>Gammaproteobacteria</taxon>
        <taxon>Vibrionales</taxon>
        <taxon>Vibrionaceae</taxon>
        <taxon>Vibrio</taxon>
    </lineage>
</organism>
<dbReference type="RefSeq" id="WP_237363916.1">
    <property type="nucleotide sequence ID" value="NZ_CAKLDM010000004.1"/>
</dbReference>
<comment type="caution">
    <text evidence="2">The sequence shown here is derived from an EMBL/GenBank/DDBJ whole genome shotgun (WGS) entry which is preliminary data.</text>
</comment>
<accession>A0ABM9A9W1</accession>
<keyword evidence="3" id="KW-1185">Reference proteome</keyword>
<dbReference type="Proteomes" id="UP000838748">
    <property type="component" value="Unassembled WGS sequence"/>
</dbReference>
<dbReference type="Gene3D" id="3.90.1340.10">
    <property type="entry name" value="Phage tail collar domain"/>
    <property type="match status" value="1"/>
</dbReference>
<sequence length="199" mass="21342">MAELGPSNVNGNLNVTKELTEGGKRVYSENHTNCPVGVPLPWPSDDEPNGFAIMKGQAFDVEAYPALAKAYPTGILPDLRGMAIVGKTDNELILAYEPDQVKSHNHDASVSSVDMGTKTTNSTGDHTHPIPIYSRDNAGYQLGESGGYNTGRIKYPDNNGTHSHTVAIGSHAHTVTVAAFGEVANTIKNIKFNWIVRLA</sequence>
<dbReference type="Pfam" id="PF07484">
    <property type="entry name" value="Collar"/>
    <property type="match status" value="1"/>
</dbReference>
<reference evidence="2" key="1">
    <citation type="submission" date="2021-11" db="EMBL/GenBank/DDBJ databases">
        <authorList>
            <person name="Rodrigo-Torres L."/>
            <person name="Arahal R. D."/>
            <person name="Lucena T."/>
        </authorList>
    </citation>
    <scope>NUCLEOTIDE SEQUENCE</scope>
    <source>
        <strain evidence="2">CECT 7928</strain>
    </source>
</reference>
<evidence type="ECO:0000313" key="3">
    <source>
        <dbReference type="Proteomes" id="UP000838748"/>
    </source>
</evidence>
<dbReference type="InterPro" id="IPR011083">
    <property type="entry name" value="Phage_tail_collar_dom"/>
</dbReference>
<feature type="domain" description="Phage tail collar" evidence="1">
    <location>
        <begin position="37"/>
        <end position="83"/>
    </location>
</feature>